<dbReference type="InterPro" id="IPR037108">
    <property type="entry name" value="TM1727-like_C_sf"/>
</dbReference>
<comment type="caution">
    <text evidence="3">The sequence shown here is derived from an EMBL/GenBank/DDBJ whole genome shotgun (WGS) entry which is preliminary data.</text>
</comment>
<dbReference type="SUPFAM" id="SSF48179">
    <property type="entry name" value="6-phosphogluconate dehydrogenase C-terminal domain-like"/>
    <property type="match status" value="1"/>
</dbReference>
<dbReference type="InterPro" id="IPR008927">
    <property type="entry name" value="6-PGluconate_DH-like_C_sf"/>
</dbReference>
<evidence type="ECO:0000313" key="3">
    <source>
        <dbReference type="EMBL" id="EQB12880.1"/>
    </source>
</evidence>
<dbReference type="Pfam" id="PF10728">
    <property type="entry name" value="DUF2520"/>
    <property type="match status" value="1"/>
</dbReference>
<evidence type="ECO:0008006" key="5">
    <source>
        <dbReference type="Google" id="ProtNLM"/>
    </source>
</evidence>
<proteinExistence type="predicted"/>
<dbReference type="eggNOG" id="COG5495">
    <property type="taxonomic scope" value="Bacteria"/>
</dbReference>
<dbReference type="RefSeq" id="WP_021227378.1">
    <property type="nucleotide sequence ID" value="NZ_ATDP01000101.1"/>
</dbReference>
<dbReference type="Pfam" id="PF10727">
    <property type="entry name" value="Rossmann-like"/>
    <property type="match status" value="1"/>
</dbReference>
<evidence type="ECO:0000259" key="2">
    <source>
        <dbReference type="Pfam" id="PF10728"/>
    </source>
</evidence>
<organism evidence="3 4">
    <name type="scientific">Sphingobium lactosutens DS20</name>
    <dbReference type="NCBI Taxonomy" id="1331060"/>
    <lineage>
        <taxon>Bacteria</taxon>
        <taxon>Pseudomonadati</taxon>
        <taxon>Pseudomonadota</taxon>
        <taxon>Alphaproteobacteria</taxon>
        <taxon>Sphingomonadales</taxon>
        <taxon>Sphingomonadaceae</taxon>
        <taxon>Sphingobium</taxon>
    </lineage>
</organism>
<feature type="domain" description="DUF2520" evidence="2">
    <location>
        <begin position="142"/>
        <end position="267"/>
    </location>
</feature>
<dbReference type="Gene3D" id="3.40.50.720">
    <property type="entry name" value="NAD(P)-binding Rossmann-like Domain"/>
    <property type="match status" value="1"/>
</dbReference>
<accession>T0IM83</accession>
<sequence>MTKDSYQRVGIIGSGRVARAMGLALADQSLHPLSFWGRNGGRARTAAASVGGSVIHDAATLMQRCDLLLLAVSDDAIGAVVEALSSSPIPPPAPFCIHLSGGSGVCVLEPLRAAGALTAAIHPVMTFTGDPAAEVTRMKGASFAITASDAAASEEARTLVSRLGGVAEYVEDDCRPLYHAALSHAANHMVTLLAGAMDALNAAGIQDPAALLAPLVRATLGNSLSKGFDALSGPLLRGDIQTIDDHLAAMTRACPDLLPAYRAMATATLARMEKRDGHPASDALHALLK</sequence>
<evidence type="ECO:0000313" key="4">
    <source>
        <dbReference type="Proteomes" id="UP000015531"/>
    </source>
</evidence>
<feature type="domain" description="Putative oxidoreductase/dehydrogenase Rossmann-like" evidence="1">
    <location>
        <begin position="7"/>
        <end position="123"/>
    </location>
</feature>
<dbReference type="EMBL" id="ATDP01000101">
    <property type="protein sequence ID" value="EQB12880.1"/>
    <property type="molecule type" value="Genomic_DNA"/>
</dbReference>
<dbReference type="InterPro" id="IPR019665">
    <property type="entry name" value="OxRdtase/DH_put_Rossmann_dom"/>
</dbReference>
<dbReference type="Proteomes" id="UP000015531">
    <property type="component" value="Unassembled WGS sequence"/>
</dbReference>
<dbReference type="PATRIC" id="fig|1331060.3.peg.3687"/>
<dbReference type="InterPro" id="IPR036291">
    <property type="entry name" value="NAD(P)-bd_dom_sf"/>
</dbReference>
<dbReference type="PANTHER" id="PTHR40459">
    <property type="entry name" value="CONSERVED HYPOTHETICAL ALANINE AND LEUCINE RICH PROTEIN"/>
    <property type="match status" value="1"/>
</dbReference>
<keyword evidence="4" id="KW-1185">Reference proteome</keyword>
<dbReference type="PANTHER" id="PTHR40459:SF1">
    <property type="entry name" value="CONSERVED HYPOTHETICAL ALANINE AND LEUCINE RICH PROTEIN"/>
    <property type="match status" value="1"/>
</dbReference>
<evidence type="ECO:0000259" key="1">
    <source>
        <dbReference type="Pfam" id="PF10727"/>
    </source>
</evidence>
<dbReference type="OrthoDB" id="8650434at2"/>
<gene>
    <name evidence="3" type="ORF">RLDS_19075</name>
</gene>
<dbReference type="Gene3D" id="1.10.1040.20">
    <property type="entry name" value="ProC-like, C-terminal domain"/>
    <property type="match status" value="1"/>
</dbReference>
<dbReference type="InterPro" id="IPR018931">
    <property type="entry name" value="DUF2520"/>
</dbReference>
<reference evidence="3 4" key="1">
    <citation type="journal article" date="2013" name="Genome Announc.">
        <title>Draft Genome Sequence of Sphingobium lactosutens Strain DS20T, Isolated from a Hexachlorocyclohexane Dumpsite.</title>
        <authorList>
            <person name="Kumar R."/>
            <person name="Dwivedi V."/>
            <person name="Negi V."/>
            <person name="Khurana J.P."/>
            <person name="Lal R."/>
        </authorList>
    </citation>
    <scope>NUCLEOTIDE SEQUENCE [LARGE SCALE GENOMIC DNA]</scope>
    <source>
        <strain evidence="3 4">DS20</strain>
    </source>
</reference>
<dbReference type="AlphaFoldDB" id="T0IM83"/>
<name>T0IM83_9SPHN</name>
<dbReference type="SUPFAM" id="SSF51735">
    <property type="entry name" value="NAD(P)-binding Rossmann-fold domains"/>
    <property type="match status" value="1"/>
</dbReference>
<protein>
    <recommendedName>
        <fullName evidence="5">Cytoplasmic protein</fullName>
    </recommendedName>
</protein>